<proteinExistence type="predicted"/>
<comment type="caution">
    <text evidence="1">The sequence shown here is derived from an EMBL/GenBank/DDBJ whole genome shotgun (WGS) entry which is preliminary data.</text>
</comment>
<accession>A0A429V8C9</accession>
<evidence type="ECO:0000313" key="2">
    <source>
        <dbReference type="Proteomes" id="UP000274661"/>
    </source>
</evidence>
<sequence length="190" mass="20514">MLQAAEFYDRKHKQAGRWNGPIGAIGIEVLKVLLNRFADWKTGRLDPAIDTICDKLRRSRAAVVRALARLKAHGFLDWVRRTEPTDNAGAAGPQVRQITNAYGFDISRLPKAAAAWMRKVLGNAPPPDCEAARREAHLAETEAMLAGVSAEQQARFIAGDDALGDALAAMGRALDTSASSRKGQNPGDGE</sequence>
<dbReference type="AlphaFoldDB" id="A0A429V8C9"/>
<protein>
    <submittedName>
        <fullName evidence="1">Replication protein A</fullName>
    </submittedName>
</protein>
<name>A0A429V8C9_9SPHN</name>
<gene>
    <name evidence="1" type="ORF">HMF7854_04545</name>
</gene>
<reference evidence="1 2" key="1">
    <citation type="submission" date="2018-12" db="EMBL/GenBank/DDBJ databases">
        <title>Sphingomonas sp. HMF7854 Genome sequencing and assembly.</title>
        <authorList>
            <person name="Cha I."/>
            <person name="Kang H."/>
            <person name="Kim H."/>
            <person name="Kang J."/>
            <person name="Joh K."/>
        </authorList>
    </citation>
    <scope>NUCLEOTIDE SEQUENCE [LARGE SCALE GENOMIC DNA]</scope>
    <source>
        <strain evidence="1 2">HMF7854</strain>
    </source>
</reference>
<organism evidence="1 2">
    <name type="scientific">Sphingomonas ginkgonis</name>
    <dbReference type="NCBI Taxonomy" id="2315330"/>
    <lineage>
        <taxon>Bacteria</taxon>
        <taxon>Pseudomonadati</taxon>
        <taxon>Pseudomonadota</taxon>
        <taxon>Alphaproteobacteria</taxon>
        <taxon>Sphingomonadales</taxon>
        <taxon>Sphingomonadaceae</taxon>
        <taxon>Sphingomonas</taxon>
    </lineage>
</organism>
<dbReference type="Proteomes" id="UP000274661">
    <property type="component" value="Unassembled WGS sequence"/>
</dbReference>
<evidence type="ECO:0000313" key="1">
    <source>
        <dbReference type="EMBL" id="RST30178.1"/>
    </source>
</evidence>
<dbReference type="EMBL" id="RWJF01000001">
    <property type="protein sequence ID" value="RST30178.1"/>
    <property type="molecule type" value="Genomic_DNA"/>
</dbReference>
<keyword evidence="2" id="KW-1185">Reference proteome</keyword>